<proteinExistence type="predicted"/>
<evidence type="ECO:0000259" key="1">
    <source>
        <dbReference type="Pfam" id="PF18480"/>
    </source>
</evidence>
<dbReference type="EnsemblBacteria" id="BAC90628">
    <property type="protein sequence ID" value="BAC90628"/>
    <property type="gene ID" value="BAC90628"/>
</dbReference>
<evidence type="ECO:0000313" key="2">
    <source>
        <dbReference type="EMBL" id="BAC90628.1"/>
    </source>
</evidence>
<dbReference type="PATRIC" id="fig|251221.4.peg.2716"/>
<dbReference type="KEGG" id="gvi:gll2687"/>
<protein>
    <submittedName>
        <fullName evidence="2">Gll2687 protein</fullName>
    </submittedName>
</protein>
<dbReference type="eggNOG" id="COG4634">
    <property type="taxonomic scope" value="Bacteria"/>
</dbReference>
<gene>
    <name evidence="2" type="ordered locus">gll2687</name>
</gene>
<reference evidence="2 3" key="2">
    <citation type="journal article" date="2003" name="DNA Res.">
        <title>Complete genome structure of Gloeobacter violaceus PCC 7421, a cyanobacterium that lacks thylakoids (supplement).</title>
        <authorList>
            <person name="Nakamura Y."/>
            <person name="Kaneko T."/>
            <person name="Sato S."/>
            <person name="Mimuro M."/>
            <person name="Miyashita H."/>
            <person name="Tsuchiya T."/>
            <person name="Sasamoto S."/>
            <person name="Watanabe A."/>
            <person name="Kawashima K."/>
            <person name="Kishida Y."/>
            <person name="Kiyokawa C."/>
            <person name="Kohara M."/>
            <person name="Matsumoto M."/>
            <person name="Matsuno A."/>
            <person name="Nakazaki N."/>
            <person name="Shimpo S."/>
            <person name="Takeuchi C."/>
            <person name="Yamada M."/>
            <person name="Tabata S."/>
        </authorList>
    </citation>
    <scope>NUCLEOTIDE SEQUENCE [LARGE SCALE GENOMIC DNA]</scope>
    <source>
        <strain evidence="3">ATCC 29082 / PCC 7421</strain>
    </source>
</reference>
<organism evidence="2 3">
    <name type="scientific">Gloeobacter violaceus (strain ATCC 29082 / PCC 7421)</name>
    <dbReference type="NCBI Taxonomy" id="251221"/>
    <lineage>
        <taxon>Bacteria</taxon>
        <taxon>Bacillati</taxon>
        <taxon>Cyanobacteriota</taxon>
        <taxon>Cyanophyceae</taxon>
        <taxon>Gloeobacterales</taxon>
        <taxon>Gloeobacteraceae</taxon>
        <taxon>Gloeobacter</taxon>
    </lineage>
</organism>
<accession>Q7NH50</accession>
<dbReference type="Pfam" id="PF18480">
    <property type="entry name" value="DUF5615"/>
    <property type="match status" value="1"/>
</dbReference>
<dbReference type="RefSeq" id="WP_011142681.1">
    <property type="nucleotide sequence ID" value="NC_005125.1"/>
</dbReference>
<dbReference type="InterPro" id="IPR041049">
    <property type="entry name" value="DUF5615"/>
</dbReference>
<dbReference type="OrthoDB" id="9806751at2"/>
<sequence length="124" mass="13665">MADENIHPLLIARLRTDGHGVYSIYETDRGLPDEDVLAVSNRLDAVVVTEDKDLGELVVRQRLRSAGVLLVRTNSKGVTNEQQAELVSRVIAELGGRLCGALTVVKPDGVRSRQLPPERPRMEL</sequence>
<dbReference type="Proteomes" id="UP000000557">
    <property type="component" value="Chromosome"/>
</dbReference>
<dbReference type="HOGENOM" id="CLU_150003_0_1_3"/>
<keyword evidence="3" id="KW-1185">Reference proteome</keyword>
<dbReference type="PhylomeDB" id="Q7NH50"/>
<dbReference type="InParanoid" id="Q7NH50"/>
<reference evidence="2 3" key="1">
    <citation type="journal article" date="2003" name="DNA Res.">
        <title>Complete genome structure of Gloeobacter violaceus PCC 7421, a cyanobacterium that lacks thylakoids.</title>
        <authorList>
            <person name="Nakamura Y."/>
            <person name="Kaneko T."/>
            <person name="Sato S."/>
            <person name="Mimuro M."/>
            <person name="Miyashita H."/>
            <person name="Tsuchiya T."/>
            <person name="Sasamoto S."/>
            <person name="Watanabe A."/>
            <person name="Kawashima K."/>
            <person name="Kishida Y."/>
            <person name="Kiyokawa C."/>
            <person name="Kohara M."/>
            <person name="Matsumoto M."/>
            <person name="Matsuno A."/>
            <person name="Nakazaki N."/>
            <person name="Shimpo S."/>
            <person name="Takeuchi C."/>
            <person name="Yamada M."/>
            <person name="Tabata S."/>
        </authorList>
    </citation>
    <scope>NUCLEOTIDE SEQUENCE [LARGE SCALE GENOMIC DNA]</scope>
    <source>
        <strain evidence="3">ATCC 29082 / PCC 7421</strain>
    </source>
</reference>
<dbReference type="EMBL" id="BA000045">
    <property type="protein sequence ID" value="BAC90628.1"/>
    <property type="molecule type" value="Genomic_DNA"/>
</dbReference>
<evidence type="ECO:0000313" key="3">
    <source>
        <dbReference type="Proteomes" id="UP000000557"/>
    </source>
</evidence>
<feature type="domain" description="DUF5615" evidence="1">
    <location>
        <begin position="2"/>
        <end position="106"/>
    </location>
</feature>
<dbReference type="AlphaFoldDB" id="Q7NH50"/>
<name>Q7NH50_GLOVI</name>